<evidence type="ECO:0000313" key="4">
    <source>
        <dbReference type="Proteomes" id="UP000193427"/>
    </source>
</evidence>
<dbReference type="Pfam" id="PF07143">
    <property type="entry name" value="CrtC"/>
    <property type="match status" value="1"/>
</dbReference>
<evidence type="ECO:0000256" key="1">
    <source>
        <dbReference type="SAM" id="SignalP"/>
    </source>
</evidence>
<dbReference type="Gene3D" id="2.40.370.10">
    <property type="entry name" value="AttH-like domain"/>
    <property type="match status" value="2"/>
</dbReference>
<organism evidence="3 4">
    <name type="scientific">Piscinibacter gummiphilus</name>
    <dbReference type="NCBI Taxonomy" id="946333"/>
    <lineage>
        <taxon>Bacteria</taxon>
        <taxon>Pseudomonadati</taxon>
        <taxon>Pseudomonadota</taxon>
        <taxon>Betaproteobacteria</taxon>
        <taxon>Burkholderiales</taxon>
        <taxon>Sphaerotilaceae</taxon>
        <taxon>Piscinibacter</taxon>
    </lineage>
</organism>
<keyword evidence="4" id="KW-1185">Reference proteome</keyword>
<feature type="chain" id="PRO_5030036740" evidence="1">
    <location>
        <begin position="21"/>
        <end position="350"/>
    </location>
</feature>
<protein>
    <submittedName>
        <fullName evidence="3">Hydrolase</fullName>
    </submittedName>
</protein>
<feature type="signal peptide" evidence="1">
    <location>
        <begin position="1"/>
        <end position="20"/>
    </location>
</feature>
<dbReference type="OrthoDB" id="9770826at2"/>
<dbReference type="EMBL" id="CP015118">
    <property type="protein sequence ID" value="ARN19933.1"/>
    <property type="molecule type" value="Genomic_DNA"/>
</dbReference>
<evidence type="ECO:0000313" key="3">
    <source>
        <dbReference type="EMBL" id="ARN19933.1"/>
    </source>
</evidence>
<feature type="domain" description="AttH" evidence="2">
    <location>
        <begin position="39"/>
        <end position="210"/>
    </location>
</feature>
<dbReference type="STRING" id="946333.A4W93_08410"/>
<keyword evidence="3" id="KW-0378">Hydrolase</keyword>
<dbReference type="SUPFAM" id="SSF159245">
    <property type="entry name" value="AttH-like"/>
    <property type="match status" value="1"/>
</dbReference>
<dbReference type="PANTHER" id="PTHR38591:SF1">
    <property type="entry name" value="BLL1000 PROTEIN"/>
    <property type="match status" value="1"/>
</dbReference>
<proteinExistence type="predicted"/>
<evidence type="ECO:0000259" key="2">
    <source>
        <dbReference type="Pfam" id="PF07143"/>
    </source>
</evidence>
<gene>
    <name evidence="3" type="ORF">A4W93_08410</name>
</gene>
<sequence length="350" mass="38125">MVNRRKLLFSALALPGWGLAATPGVRLPHDFGAHPDARTEWWYVTGALEAGGRTWGFQVTFFRVTTGIDTAHPSRFAARELVFGHAALTDLAAGRQFHDQRVARSGFGVASAAEGRTAIRLRDWHLDRDGDRYTTRVRCPAAGFDLDLVLDTTQPTLLQGQDGWSRKGPDPANTTGYYSEPQLAVAGTLVRDGAPALPVTGRAWLDHEWGAVLMPAEAVGWDWIGMNLDDGAALTAFRLRRPDGSALWAGGSHRPAGGPARIFGANEVVFSPGRTWTSPASQARYPVEWTVDTPAGRFAVVSLLDAQELDSRASTGAWYWEGLSDLRAPDGRRLGRGYLEMTGYASRLRL</sequence>
<dbReference type="AlphaFoldDB" id="A0A1W6L6P9"/>
<dbReference type="Pfam" id="PF17186">
    <property type="entry name" value="Lipocalin_9"/>
    <property type="match status" value="1"/>
</dbReference>
<dbReference type="RefSeq" id="WP_085750204.1">
    <property type="nucleotide sequence ID" value="NZ_BSPR01000008.1"/>
</dbReference>
<dbReference type="Proteomes" id="UP000193427">
    <property type="component" value="Chromosome"/>
</dbReference>
<dbReference type="KEGG" id="rgu:A4W93_08410"/>
<accession>A0A1W6L6P9</accession>
<dbReference type="GO" id="GO:0016787">
    <property type="term" value="F:hydrolase activity"/>
    <property type="evidence" value="ECO:0007669"/>
    <property type="project" value="UniProtKB-KW"/>
</dbReference>
<dbReference type="InterPro" id="IPR010791">
    <property type="entry name" value="AttH_dom"/>
</dbReference>
<reference evidence="3 4" key="1">
    <citation type="submission" date="2016-04" db="EMBL/GenBank/DDBJ databases">
        <title>Complete genome sequence of natural rubber-degrading, novel Gram-negative bacterium, Rhizobacter gummiphilus strain NS21.</title>
        <authorList>
            <person name="Tabata M."/>
            <person name="Kasai D."/>
            <person name="Fukuda M."/>
        </authorList>
    </citation>
    <scope>NUCLEOTIDE SEQUENCE [LARGE SCALE GENOMIC DNA]</scope>
    <source>
        <strain evidence="3 4">NS21</strain>
    </source>
</reference>
<dbReference type="PANTHER" id="PTHR38591">
    <property type="entry name" value="HYDROLASE"/>
    <property type="match status" value="1"/>
</dbReference>
<keyword evidence="1" id="KW-0732">Signal</keyword>
<dbReference type="InterPro" id="IPR023374">
    <property type="entry name" value="AttH-like_dom_sf"/>
</dbReference>
<name>A0A1W6L6P9_9BURK</name>